<name>A0ABW2J965_9BURK</name>
<evidence type="ECO:0000313" key="3">
    <source>
        <dbReference type="Proteomes" id="UP001596379"/>
    </source>
</evidence>
<protein>
    <recommendedName>
        <fullName evidence="4">DUF2946 domain-containing protein</fullName>
    </recommendedName>
</protein>
<evidence type="ECO:0000313" key="2">
    <source>
        <dbReference type="EMBL" id="MFC7299658.1"/>
    </source>
</evidence>
<feature type="chain" id="PRO_5045968161" description="DUF2946 domain-containing protein" evidence="1">
    <location>
        <begin position="24"/>
        <end position="146"/>
    </location>
</feature>
<dbReference type="Proteomes" id="UP001596379">
    <property type="component" value="Unassembled WGS sequence"/>
</dbReference>
<reference evidence="3" key="1">
    <citation type="journal article" date="2019" name="Int. J. Syst. Evol. Microbiol.">
        <title>The Global Catalogue of Microorganisms (GCM) 10K type strain sequencing project: providing services to taxonomists for standard genome sequencing and annotation.</title>
        <authorList>
            <consortium name="The Broad Institute Genomics Platform"/>
            <consortium name="The Broad Institute Genome Sequencing Center for Infectious Disease"/>
            <person name="Wu L."/>
            <person name="Ma J."/>
        </authorList>
    </citation>
    <scope>NUCLEOTIDE SEQUENCE [LARGE SCALE GENOMIC DNA]</scope>
    <source>
        <strain evidence="3">CCUG 36956</strain>
    </source>
</reference>
<keyword evidence="1" id="KW-0732">Signal</keyword>
<gene>
    <name evidence="2" type="ORF">ACFQO0_14540</name>
</gene>
<feature type="signal peptide" evidence="1">
    <location>
        <begin position="1"/>
        <end position="23"/>
    </location>
</feature>
<comment type="caution">
    <text evidence="2">The sequence shown here is derived from an EMBL/GenBank/DDBJ whole genome shotgun (WGS) entry which is preliminary data.</text>
</comment>
<evidence type="ECO:0000256" key="1">
    <source>
        <dbReference type="SAM" id="SignalP"/>
    </source>
</evidence>
<dbReference type="EMBL" id="JBHTCC010000003">
    <property type="protein sequence ID" value="MFC7299658.1"/>
    <property type="molecule type" value="Genomic_DNA"/>
</dbReference>
<keyword evidence="3" id="KW-1185">Reference proteome</keyword>
<evidence type="ECO:0008006" key="4">
    <source>
        <dbReference type="Google" id="ProtNLM"/>
    </source>
</evidence>
<accession>A0ABW2J965</accession>
<organism evidence="2 3">
    <name type="scientific">Herminiimonas aquatilis</name>
    <dbReference type="NCBI Taxonomy" id="345342"/>
    <lineage>
        <taxon>Bacteria</taxon>
        <taxon>Pseudomonadati</taxon>
        <taxon>Pseudomonadota</taxon>
        <taxon>Betaproteobacteria</taxon>
        <taxon>Burkholderiales</taxon>
        <taxon>Oxalobacteraceae</taxon>
        <taxon>Herminiimonas</taxon>
    </lineage>
</organism>
<proteinExistence type="predicted"/>
<sequence>MNRLFKTAMLWLLALALPVQGFAAVTQSSCVPQMQHVIVAAGAVENSTHSHHHMSADSVEHTHHQVTVQLDEVVTAAHQQNDQTHAHANAKCSACAVCCIGVAMLPGLPELPVFPLVSTPVVSSPSSLFFGFIPDGIKRPPKPSLV</sequence>
<dbReference type="RefSeq" id="WP_382235845.1">
    <property type="nucleotide sequence ID" value="NZ_JBHTCC010000003.1"/>
</dbReference>